<dbReference type="Proteomes" id="UP000050417">
    <property type="component" value="Unassembled WGS sequence"/>
</dbReference>
<gene>
    <name evidence="1" type="ORF">ADN00_18865</name>
</gene>
<proteinExistence type="predicted"/>
<evidence type="ECO:0008006" key="3">
    <source>
        <dbReference type="Google" id="ProtNLM"/>
    </source>
</evidence>
<name>A0A0P6WVX6_9CHLR</name>
<organism evidence="1 2">
    <name type="scientific">Ornatilinea apprima</name>
    <dbReference type="NCBI Taxonomy" id="1134406"/>
    <lineage>
        <taxon>Bacteria</taxon>
        <taxon>Bacillati</taxon>
        <taxon>Chloroflexota</taxon>
        <taxon>Anaerolineae</taxon>
        <taxon>Anaerolineales</taxon>
        <taxon>Anaerolineaceae</taxon>
        <taxon>Ornatilinea</taxon>
    </lineage>
</organism>
<keyword evidence="2" id="KW-1185">Reference proteome</keyword>
<dbReference type="InterPro" id="IPR021145">
    <property type="entry name" value="Portal_protein_SPP1_Gp6-like"/>
</dbReference>
<reference evidence="1 2" key="1">
    <citation type="submission" date="2015-07" db="EMBL/GenBank/DDBJ databases">
        <title>Genome sequence of Ornatilinea apprima DSM 23815.</title>
        <authorList>
            <person name="Hemp J."/>
            <person name="Ward L.M."/>
            <person name="Pace L.A."/>
            <person name="Fischer W.W."/>
        </authorList>
    </citation>
    <scope>NUCLEOTIDE SEQUENCE [LARGE SCALE GENOMIC DNA]</scope>
    <source>
        <strain evidence="1 2">P3M-1</strain>
    </source>
</reference>
<dbReference type="RefSeq" id="WP_075064592.1">
    <property type="nucleotide sequence ID" value="NZ_LGCL01000045.1"/>
</dbReference>
<comment type="caution">
    <text evidence="1">The sequence shown here is derived from an EMBL/GenBank/DDBJ whole genome shotgun (WGS) entry which is preliminary data.</text>
</comment>
<protein>
    <recommendedName>
        <fullName evidence="3">Phage portal protein</fullName>
    </recommendedName>
</protein>
<evidence type="ECO:0000313" key="2">
    <source>
        <dbReference type="Proteomes" id="UP000050417"/>
    </source>
</evidence>
<evidence type="ECO:0000313" key="1">
    <source>
        <dbReference type="EMBL" id="KPL70105.1"/>
    </source>
</evidence>
<dbReference type="AlphaFoldDB" id="A0A0P6WVX6"/>
<sequence length="432" mass="49419">MNADLKLAFESIIEKQKDHTEKFNYYDGQQPLVYLTYRLREIFQGLDIEFMDNWCAVVIDAVKERINLTGLNVPKAHQNAMNKIWTLNELNLEADEVHESALVTGEAFMIAWPDEKKMPKAYYNDPRLCHSFYHSDNPRELRMAAKMWVDDDGYYRLTLYYPDRLEYYASTQKADQVSSHKSFKAMETPSAKNPYGKIPVFHFRLERRGRKSDLTSVIPLQRGVNKLLNDMMVAAEFGAFKQRYVISQVDVSRLKNAPNEVWSIPGSDGTGQGTEVGEFGATPLQNYIEAIDKLAGDMGRITRTPKHYFYHQGGDPSGEALIAQEAPLNKKAQDRIEKFSSVWRRLGSFLLELKGINVNPMEITPVWDPVETVQPRTQAEIRLLDRQSGIPLITVCRRSGWPQVEIDQMLQEAEADVEGLGERILSAFDKGK</sequence>
<accession>A0A0P6WVX6</accession>
<dbReference type="EMBL" id="LGCL01000045">
    <property type="protein sequence ID" value="KPL70105.1"/>
    <property type="molecule type" value="Genomic_DNA"/>
</dbReference>
<dbReference type="OrthoDB" id="158281at2"/>
<dbReference type="Pfam" id="PF05133">
    <property type="entry name" value="SPP1_portal"/>
    <property type="match status" value="1"/>
</dbReference>
<dbReference type="STRING" id="1134406.ADN00_18865"/>